<proteinExistence type="inferred from homology"/>
<feature type="compositionally biased region" description="Basic and acidic residues" evidence="10">
    <location>
        <begin position="89"/>
        <end position="101"/>
    </location>
</feature>
<evidence type="ECO:0000256" key="6">
    <source>
        <dbReference type="ARBA" id="ARBA00022989"/>
    </source>
</evidence>
<keyword evidence="6" id="KW-1133">Transmembrane helix</keyword>
<evidence type="ECO:0000256" key="4">
    <source>
        <dbReference type="ARBA" id="ARBA00022692"/>
    </source>
</evidence>
<keyword evidence="8" id="KW-0472">Membrane</keyword>
<sequence>MATRYLWGSPFARRSTVASGILAIVSLTLYNVTVPEEDELLERMSPDLRQRAFDATRMRNEDPSETQSSKFMSVLQDAAQPNSVPVWHQKPDPKDQDIGRL</sequence>
<organism evidence="11">
    <name type="scientific">Fonticula alba</name>
    <name type="common">Slime mold</name>
    <dbReference type="NCBI Taxonomy" id="691883"/>
    <lineage>
        <taxon>Eukaryota</taxon>
        <taxon>Rotosphaerida</taxon>
        <taxon>Fonticulaceae</taxon>
        <taxon>Fonticula</taxon>
    </lineage>
</organism>
<dbReference type="EMBL" id="KB932207">
    <property type="protein sequence ID" value="KCV69221.1"/>
    <property type="molecule type" value="Genomic_DNA"/>
</dbReference>
<keyword evidence="5" id="KW-0999">Mitochondrion inner membrane</keyword>
<dbReference type="GO" id="GO:0005743">
    <property type="term" value="C:mitochondrial inner membrane"/>
    <property type="evidence" value="ECO:0007669"/>
    <property type="project" value="UniProtKB-SubCell"/>
</dbReference>
<feature type="region of interest" description="Disordered" evidence="10">
    <location>
        <begin position="52"/>
        <end position="101"/>
    </location>
</feature>
<keyword evidence="12" id="KW-1185">Reference proteome</keyword>
<keyword evidence="4" id="KW-0812">Transmembrane</keyword>
<evidence type="ECO:0000313" key="12">
    <source>
        <dbReference type="Proteomes" id="UP000030693"/>
    </source>
</evidence>
<dbReference type="Proteomes" id="UP000030693">
    <property type="component" value="Unassembled WGS sequence"/>
</dbReference>
<dbReference type="AlphaFoldDB" id="A0A058Z507"/>
<reference evidence="11" key="1">
    <citation type="submission" date="2013-04" db="EMBL/GenBank/DDBJ databases">
        <title>The Genome Sequence of Fonticula alba ATCC 38817.</title>
        <authorList>
            <consortium name="The Broad Institute Genomics Platform"/>
            <person name="Russ C."/>
            <person name="Cuomo C."/>
            <person name="Burger G."/>
            <person name="Gray M.W."/>
            <person name="Holland P.W.H."/>
            <person name="King N."/>
            <person name="Lang F.B.F."/>
            <person name="Roger A.J."/>
            <person name="Ruiz-Trillo I."/>
            <person name="Brown M."/>
            <person name="Walker B."/>
            <person name="Young S."/>
            <person name="Zeng Q."/>
            <person name="Gargeya S."/>
            <person name="Fitzgerald M."/>
            <person name="Haas B."/>
            <person name="Abouelleil A."/>
            <person name="Allen A.W."/>
            <person name="Alvarado L."/>
            <person name="Arachchi H.M."/>
            <person name="Berlin A.M."/>
            <person name="Chapman S.B."/>
            <person name="Gainer-Dewar J."/>
            <person name="Goldberg J."/>
            <person name="Griggs A."/>
            <person name="Gujja S."/>
            <person name="Hansen M."/>
            <person name="Howarth C."/>
            <person name="Imamovic A."/>
            <person name="Ireland A."/>
            <person name="Larimer J."/>
            <person name="McCowan C."/>
            <person name="Murphy C."/>
            <person name="Pearson M."/>
            <person name="Poon T.W."/>
            <person name="Priest M."/>
            <person name="Roberts A."/>
            <person name="Saif S."/>
            <person name="Shea T."/>
            <person name="Sisk P."/>
            <person name="Sykes S."/>
            <person name="Wortman J."/>
            <person name="Nusbaum C."/>
            <person name="Birren B."/>
        </authorList>
    </citation>
    <scope>NUCLEOTIDE SEQUENCE [LARGE SCALE GENOMIC DNA]</scope>
    <source>
        <strain evidence="11">ATCC 38817</strain>
    </source>
</reference>
<gene>
    <name evidence="11" type="ORF">H696_04638</name>
</gene>
<dbReference type="InterPro" id="IPR012420">
    <property type="entry name" value="Cbp4"/>
</dbReference>
<name>A0A058Z507_FONAL</name>
<accession>A0A058Z507</accession>
<dbReference type="Pfam" id="PF07960">
    <property type="entry name" value="CBP4"/>
    <property type="match status" value="1"/>
</dbReference>
<evidence type="ECO:0000256" key="9">
    <source>
        <dbReference type="ARBA" id="ARBA00025413"/>
    </source>
</evidence>
<evidence type="ECO:0000256" key="2">
    <source>
        <dbReference type="ARBA" id="ARBA00004273"/>
    </source>
</evidence>
<evidence type="ECO:0000256" key="5">
    <source>
        <dbReference type="ARBA" id="ARBA00022792"/>
    </source>
</evidence>
<dbReference type="GeneID" id="20529363"/>
<comment type="similarity">
    <text evidence="3">Belongs to the CBP4 family.</text>
</comment>
<dbReference type="RefSeq" id="XP_009496792.1">
    <property type="nucleotide sequence ID" value="XM_009498517.1"/>
</dbReference>
<evidence type="ECO:0000256" key="8">
    <source>
        <dbReference type="ARBA" id="ARBA00023136"/>
    </source>
</evidence>
<evidence type="ECO:0000256" key="10">
    <source>
        <dbReference type="SAM" id="MobiDB-lite"/>
    </source>
</evidence>
<keyword evidence="7" id="KW-0496">Mitochondrion</keyword>
<evidence type="ECO:0000256" key="7">
    <source>
        <dbReference type="ARBA" id="ARBA00023128"/>
    </source>
</evidence>
<evidence type="ECO:0000256" key="3">
    <source>
        <dbReference type="ARBA" id="ARBA00006780"/>
    </source>
</evidence>
<comment type="subcellular location">
    <subcellularLocation>
        <location evidence="1">Membrane</location>
        <topology evidence="1">Single-pass membrane protein</topology>
    </subcellularLocation>
    <subcellularLocation>
        <location evidence="2">Mitochondrion inner membrane</location>
    </subcellularLocation>
</comment>
<evidence type="ECO:0000256" key="1">
    <source>
        <dbReference type="ARBA" id="ARBA00004167"/>
    </source>
</evidence>
<dbReference type="OrthoDB" id="5576752at2759"/>
<evidence type="ECO:0000313" key="11">
    <source>
        <dbReference type="EMBL" id="KCV69221.1"/>
    </source>
</evidence>
<comment type="function">
    <text evidence="9">Essential for the assembly of ubiquinol-cytochrome c reductase. It has a direct effect on the correct occurrence of the Rieske protein, core 4, core 5 and apocytochrome b.</text>
</comment>
<feature type="compositionally biased region" description="Basic and acidic residues" evidence="10">
    <location>
        <begin position="52"/>
        <end position="62"/>
    </location>
</feature>
<protein>
    <submittedName>
        <fullName evidence="11">Uncharacterized protein</fullName>
    </submittedName>
</protein>